<dbReference type="InParanoid" id="J4GV33"/>
<dbReference type="HOGENOM" id="CLU_713785_0_0_1"/>
<dbReference type="EMBL" id="HE797184">
    <property type="protein sequence ID" value="CCM05285.1"/>
    <property type="molecule type" value="Genomic_DNA"/>
</dbReference>
<feature type="transmembrane region" description="Helical" evidence="2">
    <location>
        <begin position="65"/>
        <end position="86"/>
    </location>
</feature>
<accession>J4GV33</accession>
<keyword evidence="2" id="KW-0812">Transmembrane</keyword>
<reference evidence="3 4" key="1">
    <citation type="journal article" date="2012" name="Appl. Environ. Microbiol.">
        <title>Short-read sequencing for genomic analysis of the brown rot fungus Fibroporia radiculosa.</title>
        <authorList>
            <person name="Tang J.D."/>
            <person name="Perkins A.D."/>
            <person name="Sonstegard T.S."/>
            <person name="Schroeder S.G."/>
            <person name="Burgess S.C."/>
            <person name="Diehl S.V."/>
        </authorList>
    </citation>
    <scope>NUCLEOTIDE SEQUENCE [LARGE SCALE GENOMIC DNA]</scope>
    <source>
        <strain evidence="3 4">TFFH 294</strain>
    </source>
</reference>
<dbReference type="RefSeq" id="XP_012184568.1">
    <property type="nucleotide sequence ID" value="XM_012329178.1"/>
</dbReference>
<gene>
    <name evidence="3" type="ORF">FIBRA_07497</name>
</gene>
<keyword evidence="2" id="KW-1133">Transmembrane helix</keyword>
<feature type="transmembrane region" description="Helical" evidence="2">
    <location>
        <begin position="28"/>
        <end position="53"/>
    </location>
</feature>
<evidence type="ECO:0000313" key="4">
    <source>
        <dbReference type="Proteomes" id="UP000006352"/>
    </source>
</evidence>
<dbReference type="PANTHER" id="PTHR40465">
    <property type="entry name" value="CHROMOSOME 1, WHOLE GENOME SHOTGUN SEQUENCE"/>
    <property type="match status" value="1"/>
</dbReference>
<keyword evidence="4" id="KW-1185">Reference proteome</keyword>
<proteinExistence type="predicted"/>
<organism evidence="3 4">
    <name type="scientific">Fibroporia radiculosa</name>
    <dbReference type="NCBI Taxonomy" id="599839"/>
    <lineage>
        <taxon>Eukaryota</taxon>
        <taxon>Fungi</taxon>
        <taxon>Dikarya</taxon>
        <taxon>Basidiomycota</taxon>
        <taxon>Agaricomycotina</taxon>
        <taxon>Agaricomycetes</taxon>
        <taxon>Polyporales</taxon>
        <taxon>Fibroporiaceae</taxon>
        <taxon>Fibroporia</taxon>
    </lineage>
</organism>
<evidence type="ECO:0000313" key="3">
    <source>
        <dbReference type="EMBL" id="CCM05285.1"/>
    </source>
</evidence>
<name>J4GV33_9APHY</name>
<dbReference type="Proteomes" id="UP000006352">
    <property type="component" value="Unassembled WGS sequence"/>
</dbReference>
<evidence type="ECO:0000256" key="1">
    <source>
        <dbReference type="SAM" id="MobiDB-lite"/>
    </source>
</evidence>
<feature type="region of interest" description="Disordered" evidence="1">
    <location>
        <begin position="245"/>
        <end position="264"/>
    </location>
</feature>
<dbReference type="OrthoDB" id="2535105at2759"/>
<protein>
    <submittedName>
        <fullName evidence="3">Uncharacterized protein</fullName>
    </submittedName>
</protein>
<sequence>MLAFLSTPYPSFPIIAVDRQMGELDNTYGAVVIGAFLSAILFGVTNLQVFIYFQQFYTDGFWIKLAVCWLLDATHVALCVHMVYWYLVANFFDPVALFEIVWSFKAQIMVDAIVVISVHTLYTLRLWKRVRSSLPTTSFVLRPLGECDENGQERKSTPFLDLFPFTASRSTGKSDLRPSFAAVSQPGVEREPSGRLFRTQTKSIGLSAVVMDDRAEQDMHTAKSVPSPVLFGSPALEPLFARAAGRRKSAPTQVPSPRPDTSTLASSVTAIADGVDLGTMDRDLYASFTVPRTRARPSRPTVRETFGFPCVTGIGADVGDYGMHEVRPVTARKDSGLFGMAESETKQNGCEARYGRDCEVVHISGPYPSESMRAPSKCDSDVMPCVY</sequence>
<keyword evidence="2" id="KW-0472">Membrane</keyword>
<evidence type="ECO:0000256" key="2">
    <source>
        <dbReference type="SAM" id="Phobius"/>
    </source>
</evidence>
<feature type="compositionally biased region" description="Polar residues" evidence="1">
    <location>
        <begin position="250"/>
        <end position="264"/>
    </location>
</feature>
<dbReference type="AlphaFoldDB" id="J4GV33"/>
<dbReference type="GeneID" id="24100196"/>
<dbReference type="PANTHER" id="PTHR40465:SF1">
    <property type="entry name" value="DUF6534 DOMAIN-CONTAINING PROTEIN"/>
    <property type="match status" value="1"/>
</dbReference>